<protein>
    <submittedName>
        <fullName evidence="1">Peroxisomal membrane protein 4</fullName>
    </submittedName>
</protein>
<dbReference type="PANTHER" id="PTHR15460:SF3">
    <property type="entry name" value="PEROXISOMAL MEMBRANE PROTEIN 4"/>
    <property type="match status" value="1"/>
</dbReference>
<dbReference type="GO" id="GO:0005778">
    <property type="term" value="C:peroxisomal membrane"/>
    <property type="evidence" value="ECO:0007669"/>
    <property type="project" value="TreeGrafter"/>
</dbReference>
<evidence type="ECO:0000313" key="1">
    <source>
        <dbReference type="EMBL" id="KXN66442.1"/>
    </source>
</evidence>
<proteinExistence type="predicted"/>
<dbReference type="PIRSF" id="PIRSF013674">
    <property type="entry name" value="PXMP4"/>
    <property type="match status" value="1"/>
</dbReference>
<dbReference type="OrthoDB" id="39659at2759"/>
<name>A0A137NUP7_CONC2</name>
<sequence>MTELVKIINDFINHPDYRGILAILKGFRNGLVYGVKVRFPHALVMTTLFRTGSLKDKAWFIFEATKTHAKNLSLFVLIYKTLMYLQYRSNGYKEGSSHSFLAGLIGGYLIFGKENNINKQIVLYLFSRVMLGLVQLPAKRKIISQQESYYPLFAALNWGLVMWLFRHDPDVLQPSLRASMQYLYVDSNYWTNLKTLLWHNK</sequence>
<dbReference type="STRING" id="796925.A0A137NUP7"/>
<dbReference type="Proteomes" id="UP000070444">
    <property type="component" value="Unassembled WGS sequence"/>
</dbReference>
<gene>
    <name evidence="1" type="ORF">CONCODRAFT_11715</name>
</gene>
<dbReference type="OMA" id="VMVFLFR"/>
<dbReference type="PANTHER" id="PTHR15460">
    <property type="entry name" value="PEROXISOMAL MEMBRANE PROTEIN 4"/>
    <property type="match status" value="1"/>
</dbReference>
<dbReference type="EMBL" id="KQ964725">
    <property type="protein sequence ID" value="KXN66442.1"/>
    <property type="molecule type" value="Genomic_DNA"/>
</dbReference>
<accession>A0A137NUP7</accession>
<reference evidence="1 2" key="1">
    <citation type="journal article" date="2015" name="Genome Biol. Evol.">
        <title>Phylogenomic analyses indicate that early fungi evolved digesting cell walls of algal ancestors of land plants.</title>
        <authorList>
            <person name="Chang Y."/>
            <person name="Wang S."/>
            <person name="Sekimoto S."/>
            <person name="Aerts A.L."/>
            <person name="Choi C."/>
            <person name="Clum A."/>
            <person name="LaButti K.M."/>
            <person name="Lindquist E.A."/>
            <person name="Yee Ngan C."/>
            <person name="Ohm R.A."/>
            <person name="Salamov A.A."/>
            <person name="Grigoriev I.V."/>
            <person name="Spatafora J.W."/>
            <person name="Berbee M.L."/>
        </authorList>
    </citation>
    <scope>NUCLEOTIDE SEQUENCE [LARGE SCALE GENOMIC DNA]</scope>
    <source>
        <strain evidence="1 2">NRRL 28638</strain>
    </source>
</reference>
<dbReference type="InterPro" id="IPR019531">
    <property type="entry name" value="Pmp4"/>
</dbReference>
<organism evidence="1 2">
    <name type="scientific">Conidiobolus coronatus (strain ATCC 28846 / CBS 209.66 / NRRL 28638)</name>
    <name type="common">Delacroixia coronata</name>
    <dbReference type="NCBI Taxonomy" id="796925"/>
    <lineage>
        <taxon>Eukaryota</taxon>
        <taxon>Fungi</taxon>
        <taxon>Fungi incertae sedis</taxon>
        <taxon>Zoopagomycota</taxon>
        <taxon>Entomophthoromycotina</taxon>
        <taxon>Entomophthoromycetes</taxon>
        <taxon>Entomophthorales</taxon>
        <taxon>Ancylistaceae</taxon>
        <taxon>Conidiobolus</taxon>
    </lineage>
</organism>
<dbReference type="AlphaFoldDB" id="A0A137NUP7"/>
<keyword evidence="2" id="KW-1185">Reference proteome</keyword>
<dbReference type="Pfam" id="PF02466">
    <property type="entry name" value="Tim17"/>
    <property type="match status" value="1"/>
</dbReference>
<evidence type="ECO:0000313" key="2">
    <source>
        <dbReference type="Proteomes" id="UP000070444"/>
    </source>
</evidence>